<dbReference type="InterPro" id="IPR029962">
    <property type="entry name" value="TBL"/>
</dbReference>
<evidence type="ECO:0000256" key="10">
    <source>
        <dbReference type="ARBA" id="ARBA00023180"/>
    </source>
</evidence>
<proteinExistence type="inferred from homology"/>
<evidence type="ECO:0000256" key="7">
    <source>
        <dbReference type="ARBA" id="ARBA00023034"/>
    </source>
</evidence>
<dbReference type="Pfam" id="PF13839">
    <property type="entry name" value="PC-Esterase"/>
    <property type="match status" value="1"/>
</dbReference>
<evidence type="ECO:0000313" key="16">
    <source>
        <dbReference type="EnsemblPlants" id="KQK11172"/>
    </source>
</evidence>
<gene>
    <name evidence="16" type="primary">LOC100837464</name>
    <name evidence="15" type="ORF">BRADI_2g58570v3</name>
</gene>
<evidence type="ECO:0000256" key="6">
    <source>
        <dbReference type="ARBA" id="ARBA00022989"/>
    </source>
</evidence>
<dbReference type="ExpressionAtlas" id="I1HUI6">
    <property type="expression patterns" value="baseline"/>
</dbReference>
<evidence type="ECO:0000256" key="1">
    <source>
        <dbReference type="ARBA" id="ARBA00004323"/>
    </source>
</evidence>
<name>I1HUI6_BRADI</name>
<evidence type="ECO:0000313" key="17">
    <source>
        <dbReference type="Proteomes" id="UP000008810"/>
    </source>
</evidence>
<evidence type="ECO:0000313" key="15">
    <source>
        <dbReference type="EMBL" id="KQK11172.1"/>
    </source>
</evidence>
<evidence type="ECO:0000256" key="9">
    <source>
        <dbReference type="ARBA" id="ARBA00023157"/>
    </source>
</evidence>
<evidence type="ECO:0000256" key="12">
    <source>
        <dbReference type="SAM" id="Phobius"/>
    </source>
</evidence>
<dbReference type="GeneID" id="100837464"/>
<keyword evidence="9" id="KW-1015">Disulfide bond</keyword>
<dbReference type="GO" id="GO:1990538">
    <property type="term" value="F:xylan O-acetyltransferase activity"/>
    <property type="evidence" value="ECO:0007669"/>
    <property type="project" value="UniProtKB-ARBA"/>
</dbReference>
<feature type="domain" description="Trichome birefringence-like N-terminal" evidence="14">
    <location>
        <begin position="154"/>
        <end position="205"/>
    </location>
</feature>
<dbReference type="PANTHER" id="PTHR32285:SF18">
    <property type="entry name" value="PROTEIN TRICHOME BIREFRINGENCE-LIKE 18"/>
    <property type="match status" value="1"/>
</dbReference>
<dbReference type="AlphaFoldDB" id="I1HUI6"/>
<dbReference type="OMA" id="REVDHIV"/>
<dbReference type="EnsemblPlants" id="KQK11172">
    <property type="protein sequence ID" value="KQK11172"/>
    <property type="gene ID" value="BRADI_2g58570v3"/>
</dbReference>
<keyword evidence="8 12" id="KW-0472">Membrane</keyword>
<dbReference type="eggNOG" id="ENOG502QTC6">
    <property type="taxonomic scope" value="Eukaryota"/>
</dbReference>
<reference evidence="15 16" key="1">
    <citation type="journal article" date="2010" name="Nature">
        <title>Genome sequencing and analysis of the model grass Brachypodium distachyon.</title>
        <authorList>
            <consortium name="International Brachypodium Initiative"/>
        </authorList>
    </citation>
    <scope>NUCLEOTIDE SEQUENCE [LARGE SCALE GENOMIC DNA]</scope>
    <source>
        <strain evidence="15">Bd21</strain>
        <strain evidence="16">cv. Bd21</strain>
    </source>
</reference>
<keyword evidence="7" id="KW-0333">Golgi apparatus</keyword>
<keyword evidence="10" id="KW-0325">Glycoprotein</keyword>
<dbReference type="Pfam" id="PF14416">
    <property type="entry name" value="PMR5N"/>
    <property type="match status" value="1"/>
</dbReference>
<evidence type="ECO:0000256" key="8">
    <source>
        <dbReference type="ARBA" id="ARBA00023136"/>
    </source>
</evidence>
<dbReference type="EMBL" id="CM000881">
    <property type="protein sequence ID" value="KQK11172.1"/>
    <property type="molecule type" value="Genomic_DNA"/>
</dbReference>
<dbReference type="HOGENOM" id="CLU_020953_6_3_1"/>
<feature type="transmembrane region" description="Helical" evidence="12">
    <location>
        <begin position="15"/>
        <end position="40"/>
    </location>
</feature>
<sequence>MCLPDMKTPAGAGGIRWWLSTVVVLTLALVMALVVISLSVDSSLPGASLHECLTFRAKHPMGNDSAIGVPLPGEDLQSGKQSLAEHCAQSGTLNSSVASLNTREVDHIVPDPADVGNKVPDPVSTDSTMRKLDEATTPDFLDSSNEFQRADQGTCDLNRGGWVFDSSGPLYTNNSCPLITKTQNCQGNGRPDRGYESWRWKPEQCILPRFDAKKFLELMRGKTLAFVGDSVARNQMESLLCILWQVETPLNQGNLKMSRWVFGSTSTTIIRIWSSWLVHTSSEAVGFAPKGLDKIFLDIADETFMEFVPTFDVLVLSSGHWFTKRSAYILDGKVVGGQSWWPRQAGKMQINNIDAFGVSVETCLTAVATNPNFTGIAVLRTYSPDHYETRSWNTGGSCTGKVKPLDQVVRNSFTDKMYGEQITGFRKAVRNSGKHSSKLRLMDITEPFSLRVDGHPGPYTTPDLHKNTQRGPDGKPPPQDCLHWCMPGPVDTWNEMLFETIQSDLKRDRS</sequence>
<keyword evidence="17" id="KW-1185">Reference proteome</keyword>
<reference evidence="15" key="2">
    <citation type="submission" date="2017-06" db="EMBL/GenBank/DDBJ databases">
        <title>WGS assembly of Brachypodium distachyon.</title>
        <authorList>
            <consortium name="The International Brachypodium Initiative"/>
            <person name="Lucas S."/>
            <person name="Harmon-Smith M."/>
            <person name="Lail K."/>
            <person name="Tice H."/>
            <person name="Grimwood J."/>
            <person name="Bruce D."/>
            <person name="Barry K."/>
            <person name="Shu S."/>
            <person name="Lindquist E."/>
            <person name="Wang M."/>
            <person name="Pitluck S."/>
            <person name="Vogel J.P."/>
            <person name="Garvin D.F."/>
            <person name="Mockler T.C."/>
            <person name="Schmutz J."/>
            <person name="Rokhsar D."/>
            <person name="Bevan M.W."/>
        </authorList>
    </citation>
    <scope>NUCLEOTIDE SEQUENCE</scope>
    <source>
        <strain evidence="15">Bd21</strain>
    </source>
</reference>
<feature type="region of interest" description="Disordered" evidence="11">
    <location>
        <begin position="108"/>
        <end position="127"/>
    </location>
</feature>
<evidence type="ECO:0000256" key="11">
    <source>
        <dbReference type="SAM" id="MobiDB-lite"/>
    </source>
</evidence>
<keyword evidence="3" id="KW-0808">Transferase</keyword>
<protein>
    <submittedName>
        <fullName evidence="15 16">Uncharacterized protein</fullName>
    </submittedName>
</protein>
<evidence type="ECO:0000256" key="3">
    <source>
        <dbReference type="ARBA" id="ARBA00022679"/>
    </source>
</evidence>
<evidence type="ECO:0000256" key="2">
    <source>
        <dbReference type="ARBA" id="ARBA00007727"/>
    </source>
</evidence>
<comment type="similarity">
    <text evidence="2">Belongs to the PC-esterase family. TBL subfamily.</text>
</comment>
<keyword evidence="6 12" id="KW-1133">Transmembrane helix</keyword>
<dbReference type="OrthoDB" id="630188at2759"/>
<keyword evidence="5" id="KW-0735">Signal-anchor</keyword>
<dbReference type="InterPro" id="IPR026057">
    <property type="entry name" value="TBL_C"/>
</dbReference>
<dbReference type="Proteomes" id="UP000008810">
    <property type="component" value="Chromosome 2"/>
</dbReference>
<dbReference type="RefSeq" id="XP_003564910.1">
    <property type="nucleotide sequence ID" value="XM_003564862.3"/>
</dbReference>
<evidence type="ECO:0000259" key="14">
    <source>
        <dbReference type="Pfam" id="PF14416"/>
    </source>
</evidence>
<feature type="domain" description="Trichome birefringence-like C-terminal" evidence="13">
    <location>
        <begin position="207"/>
        <end position="499"/>
    </location>
</feature>
<accession>I1HUI6</accession>
<organism evidence="16">
    <name type="scientific">Brachypodium distachyon</name>
    <name type="common">Purple false brome</name>
    <name type="synonym">Trachynia distachya</name>
    <dbReference type="NCBI Taxonomy" id="15368"/>
    <lineage>
        <taxon>Eukaryota</taxon>
        <taxon>Viridiplantae</taxon>
        <taxon>Streptophyta</taxon>
        <taxon>Embryophyta</taxon>
        <taxon>Tracheophyta</taxon>
        <taxon>Spermatophyta</taxon>
        <taxon>Magnoliopsida</taxon>
        <taxon>Liliopsida</taxon>
        <taxon>Poales</taxon>
        <taxon>Poaceae</taxon>
        <taxon>BOP clade</taxon>
        <taxon>Pooideae</taxon>
        <taxon>Stipodae</taxon>
        <taxon>Brachypodieae</taxon>
        <taxon>Brachypodium</taxon>
    </lineage>
</organism>
<dbReference type="GO" id="GO:0016413">
    <property type="term" value="F:O-acetyltransferase activity"/>
    <property type="evidence" value="ECO:0000318"/>
    <property type="project" value="GO_Central"/>
</dbReference>
<dbReference type="InterPro" id="IPR025846">
    <property type="entry name" value="TBL_N"/>
</dbReference>
<evidence type="ECO:0000259" key="13">
    <source>
        <dbReference type="Pfam" id="PF13839"/>
    </source>
</evidence>
<feature type="region of interest" description="Disordered" evidence="11">
    <location>
        <begin position="452"/>
        <end position="480"/>
    </location>
</feature>
<keyword evidence="4 12" id="KW-0812">Transmembrane</keyword>
<dbReference type="KEGG" id="bdi:100837464"/>
<evidence type="ECO:0000256" key="5">
    <source>
        <dbReference type="ARBA" id="ARBA00022968"/>
    </source>
</evidence>
<dbReference type="Gramene" id="KQK11172">
    <property type="protein sequence ID" value="KQK11172"/>
    <property type="gene ID" value="BRADI_2g58570v3"/>
</dbReference>
<dbReference type="GO" id="GO:0000139">
    <property type="term" value="C:Golgi membrane"/>
    <property type="evidence" value="ECO:0007669"/>
    <property type="project" value="UniProtKB-SubCell"/>
</dbReference>
<evidence type="ECO:0000256" key="4">
    <source>
        <dbReference type="ARBA" id="ARBA00022692"/>
    </source>
</evidence>
<reference evidence="16" key="3">
    <citation type="submission" date="2018-08" db="UniProtKB">
        <authorList>
            <consortium name="EnsemblPlants"/>
        </authorList>
    </citation>
    <scope>IDENTIFICATION</scope>
    <source>
        <strain evidence="16">cv. Bd21</strain>
    </source>
</reference>
<dbReference type="GO" id="GO:0005794">
    <property type="term" value="C:Golgi apparatus"/>
    <property type="evidence" value="ECO:0000318"/>
    <property type="project" value="GO_Central"/>
</dbReference>
<dbReference type="STRING" id="15368.I1HUI6"/>
<comment type="subcellular location">
    <subcellularLocation>
        <location evidence="1">Golgi apparatus membrane</location>
        <topology evidence="1">Single-pass type II membrane protein</topology>
    </subcellularLocation>
</comment>
<dbReference type="PANTHER" id="PTHR32285">
    <property type="entry name" value="PROTEIN TRICHOME BIREFRINGENCE-LIKE 9-RELATED"/>
    <property type="match status" value="1"/>
</dbReference>